<feature type="compositionally biased region" description="Low complexity" evidence="1">
    <location>
        <begin position="24"/>
        <end position="37"/>
    </location>
</feature>
<evidence type="ECO:0000256" key="1">
    <source>
        <dbReference type="SAM" id="MobiDB-lite"/>
    </source>
</evidence>
<evidence type="ECO:0000313" key="3">
    <source>
        <dbReference type="Proteomes" id="UP000838756"/>
    </source>
</evidence>
<dbReference type="AlphaFoldDB" id="A0A8S4R974"/>
<organism evidence="2 3">
    <name type="scientific">Pararge aegeria aegeria</name>
    <dbReference type="NCBI Taxonomy" id="348720"/>
    <lineage>
        <taxon>Eukaryota</taxon>
        <taxon>Metazoa</taxon>
        <taxon>Ecdysozoa</taxon>
        <taxon>Arthropoda</taxon>
        <taxon>Hexapoda</taxon>
        <taxon>Insecta</taxon>
        <taxon>Pterygota</taxon>
        <taxon>Neoptera</taxon>
        <taxon>Endopterygota</taxon>
        <taxon>Lepidoptera</taxon>
        <taxon>Glossata</taxon>
        <taxon>Ditrysia</taxon>
        <taxon>Papilionoidea</taxon>
        <taxon>Nymphalidae</taxon>
        <taxon>Satyrinae</taxon>
        <taxon>Satyrini</taxon>
        <taxon>Parargina</taxon>
        <taxon>Pararge</taxon>
    </lineage>
</organism>
<sequence length="66" mass="7045">MVKDNLVKDQCLDFVNAALVDSQTGGQTTSSASLGGAENKRPRNVDCLELPAKDSSPAVDVNRLKR</sequence>
<reference evidence="2" key="1">
    <citation type="submission" date="2022-03" db="EMBL/GenBank/DDBJ databases">
        <authorList>
            <person name="Lindestad O."/>
        </authorList>
    </citation>
    <scope>NUCLEOTIDE SEQUENCE</scope>
</reference>
<comment type="caution">
    <text evidence="2">The sequence shown here is derived from an EMBL/GenBank/DDBJ whole genome shotgun (WGS) entry which is preliminary data.</text>
</comment>
<dbReference type="EMBL" id="CAKXAJ010024787">
    <property type="protein sequence ID" value="CAH2230313.1"/>
    <property type="molecule type" value="Genomic_DNA"/>
</dbReference>
<keyword evidence="3" id="KW-1185">Reference proteome</keyword>
<feature type="region of interest" description="Disordered" evidence="1">
    <location>
        <begin position="24"/>
        <end position="66"/>
    </location>
</feature>
<accession>A0A8S4R974</accession>
<protein>
    <submittedName>
        <fullName evidence="2">Jg2038 protein</fullName>
    </submittedName>
</protein>
<evidence type="ECO:0000313" key="2">
    <source>
        <dbReference type="EMBL" id="CAH2230313.1"/>
    </source>
</evidence>
<proteinExistence type="predicted"/>
<dbReference type="Proteomes" id="UP000838756">
    <property type="component" value="Unassembled WGS sequence"/>
</dbReference>
<name>A0A8S4R974_9NEOP</name>
<gene>
    <name evidence="2" type="primary">jg2038</name>
    <name evidence="2" type="ORF">PAEG_LOCUS9558</name>
</gene>